<dbReference type="SUPFAM" id="SSF56112">
    <property type="entry name" value="Protein kinase-like (PK-like)"/>
    <property type="match status" value="1"/>
</dbReference>
<dbReference type="Gene3D" id="3.90.1200.10">
    <property type="match status" value="1"/>
</dbReference>
<evidence type="ECO:0000313" key="2">
    <source>
        <dbReference type="EMBL" id="KAK3291156.1"/>
    </source>
</evidence>
<reference evidence="2" key="2">
    <citation type="submission" date="2023-06" db="EMBL/GenBank/DDBJ databases">
        <authorList>
            <consortium name="Lawrence Berkeley National Laboratory"/>
            <person name="Haridas S."/>
            <person name="Hensen N."/>
            <person name="Bonometti L."/>
            <person name="Westerberg I."/>
            <person name="Brannstrom I.O."/>
            <person name="Guillou S."/>
            <person name="Cros-Aarteil S."/>
            <person name="Calhoun S."/>
            <person name="Kuo A."/>
            <person name="Mondo S."/>
            <person name="Pangilinan J."/>
            <person name="Riley R."/>
            <person name="Labutti K."/>
            <person name="Andreopoulos B."/>
            <person name="Lipzen A."/>
            <person name="Chen C."/>
            <person name="Yanf M."/>
            <person name="Daum C."/>
            <person name="Ng V."/>
            <person name="Clum A."/>
            <person name="Steindorff A."/>
            <person name="Ohm R."/>
            <person name="Martin F."/>
            <person name="Silar P."/>
            <person name="Natvig D."/>
            <person name="Lalanne C."/>
            <person name="Gautier V."/>
            <person name="Ament-Velasquez S.L."/>
            <person name="Kruys A."/>
            <person name="Hutchinson M.I."/>
            <person name="Powell A.J."/>
            <person name="Barry K."/>
            <person name="Miller A.N."/>
            <person name="Grigoriev I.V."/>
            <person name="Debuchy R."/>
            <person name="Gladieux P."/>
            <person name="Thoren M.H."/>
            <person name="Johannesson H."/>
        </authorList>
    </citation>
    <scope>NUCLEOTIDE SEQUENCE</scope>
    <source>
        <strain evidence="2">CBS 168.71</strain>
    </source>
</reference>
<feature type="domain" description="Aminoglycoside phosphotransferase" evidence="1">
    <location>
        <begin position="219"/>
        <end position="253"/>
    </location>
</feature>
<dbReference type="InterPro" id="IPR002575">
    <property type="entry name" value="Aminoglycoside_PTrfase"/>
</dbReference>
<dbReference type="Proteomes" id="UP001278766">
    <property type="component" value="Unassembled WGS sequence"/>
</dbReference>
<name>A0AAE0H8Z7_9PEZI</name>
<reference evidence="2" key="1">
    <citation type="journal article" date="2023" name="Mol. Phylogenet. Evol.">
        <title>Genome-scale phylogeny and comparative genomics of the fungal order Sordariales.</title>
        <authorList>
            <person name="Hensen N."/>
            <person name="Bonometti L."/>
            <person name="Westerberg I."/>
            <person name="Brannstrom I.O."/>
            <person name="Guillou S."/>
            <person name="Cros-Aarteil S."/>
            <person name="Calhoun S."/>
            <person name="Haridas S."/>
            <person name="Kuo A."/>
            <person name="Mondo S."/>
            <person name="Pangilinan J."/>
            <person name="Riley R."/>
            <person name="LaButti K."/>
            <person name="Andreopoulos B."/>
            <person name="Lipzen A."/>
            <person name="Chen C."/>
            <person name="Yan M."/>
            <person name="Daum C."/>
            <person name="Ng V."/>
            <person name="Clum A."/>
            <person name="Steindorff A."/>
            <person name="Ohm R.A."/>
            <person name="Martin F."/>
            <person name="Silar P."/>
            <person name="Natvig D.O."/>
            <person name="Lalanne C."/>
            <person name="Gautier V."/>
            <person name="Ament-Velasquez S.L."/>
            <person name="Kruys A."/>
            <person name="Hutchinson M.I."/>
            <person name="Powell A.J."/>
            <person name="Barry K."/>
            <person name="Miller A.N."/>
            <person name="Grigoriev I.V."/>
            <person name="Debuchy R."/>
            <person name="Gladieux P."/>
            <person name="Hiltunen Thoren M."/>
            <person name="Johannesson H."/>
        </authorList>
    </citation>
    <scope>NUCLEOTIDE SEQUENCE</scope>
    <source>
        <strain evidence="2">CBS 168.71</strain>
    </source>
</reference>
<dbReference type="CDD" id="cd05120">
    <property type="entry name" value="APH_ChoK_like"/>
    <property type="match status" value="1"/>
</dbReference>
<dbReference type="InterPro" id="IPR051678">
    <property type="entry name" value="AGP_Transferase"/>
</dbReference>
<dbReference type="EMBL" id="JAUEPN010000010">
    <property type="protein sequence ID" value="KAK3291156.1"/>
    <property type="molecule type" value="Genomic_DNA"/>
</dbReference>
<dbReference type="RefSeq" id="XP_062654670.1">
    <property type="nucleotide sequence ID" value="XM_062804758.1"/>
</dbReference>
<keyword evidence="2" id="KW-0418">Kinase</keyword>
<dbReference type="PANTHER" id="PTHR21310:SF58">
    <property type="entry name" value="AMINOGLYCOSIDE PHOSPHOTRANSFERASE DOMAIN-CONTAINING PROTEIN"/>
    <property type="match status" value="1"/>
</dbReference>
<sequence>MSASTHVNDSIQVVNDTSWLIGQRLLLSRHAAPPPNRNQPSWSDGSGAFFILSDAPSPSPQCQPHPAHSPELPRIYAAGDQSAVWRAGEAFIKIQNLTDPKSTREHVTLDFLQRKKPLEFKIPTVLHHGEWEGRYYLFLSRVPGQTLTEAWPGMDEELRQYYVHRVAELCERMSAWEGEAISGVDGGQLTELYLRKGKTLDPDIIRDNCVGIGMDVSSLVFYHCDLGPGNILVGPDEDRGIGIIDWEVAGYVPREWIRTKFHLSSGMDFPTVEDAQKSDWRRLVSRKLAAMGFKEVIDGWLAFPSA</sequence>
<dbReference type="GO" id="GO:0016301">
    <property type="term" value="F:kinase activity"/>
    <property type="evidence" value="ECO:0007669"/>
    <property type="project" value="UniProtKB-KW"/>
</dbReference>
<organism evidence="2 3">
    <name type="scientific">Chaetomium fimeti</name>
    <dbReference type="NCBI Taxonomy" id="1854472"/>
    <lineage>
        <taxon>Eukaryota</taxon>
        <taxon>Fungi</taxon>
        <taxon>Dikarya</taxon>
        <taxon>Ascomycota</taxon>
        <taxon>Pezizomycotina</taxon>
        <taxon>Sordariomycetes</taxon>
        <taxon>Sordariomycetidae</taxon>
        <taxon>Sordariales</taxon>
        <taxon>Chaetomiaceae</taxon>
        <taxon>Chaetomium</taxon>
    </lineage>
</organism>
<dbReference type="AlphaFoldDB" id="A0AAE0H8Z7"/>
<accession>A0AAE0H8Z7</accession>
<dbReference type="GeneID" id="87841706"/>
<keyword evidence="2" id="KW-0808">Transferase</keyword>
<comment type="caution">
    <text evidence="2">The sequence shown here is derived from an EMBL/GenBank/DDBJ whole genome shotgun (WGS) entry which is preliminary data.</text>
</comment>
<keyword evidence="3" id="KW-1185">Reference proteome</keyword>
<dbReference type="PANTHER" id="PTHR21310">
    <property type="entry name" value="AMINOGLYCOSIDE PHOSPHOTRANSFERASE-RELATED-RELATED"/>
    <property type="match status" value="1"/>
</dbReference>
<dbReference type="Pfam" id="PF01636">
    <property type="entry name" value="APH"/>
    <property type="match status" value="1"/>
</dbReference>
<proteinExistence type="predicted"/>
<protein>
    <submittedName>
        <fullName evidence="2">Kinase-like domain-containing protein</fullName>
    </submittedName>
</protein>
<gene>
    <name evidence="2" type="ORF">B0H64DRAFT_409938</name>
</gene>
<evidence type="ECO:0000259" key="1">
    <source>
        <dbReference type="Pfam" id="PF01636"/>
    </source>
</evidence>
<evidence type="ECO:0000313" key="3">
    <source>
        <dbReference type="Proteomes" id="UP001278766"/>
    </source>
</evidence>
<dbReference type="InterPro" id="IPR011009">
    <property type="entry name" value="Kinase-like_dom_sf"/>
</dbReference>